<accession>A0ABN3UZU4</accession>
<evidence type="ECO:0000313" key="2">
    <source>
        <dbReference type="Proteomes" id="UP001500979"/>
    </source>
</evidence>
<dbReference type="InterPro" id="IPR029043">
    <property type="entry name" value="GcvT/YgfZ_C"/>
</dbReference>
<sequence>MDLGAQILVEGEPGPATGWGVQAGPLGPDEAVGFTGPCAGAGLARVWPPAELSEPGTPSRVSHFDRRHPAAIVADPVLNPEMTSTRR</sequence>
<comment type="caution">
    <text evidence="1">The sequence shown here is derived from an EMBL/GenBank/DDBJ whole genome shotgun (WGS) entry which is preliminary data.</text>
</comment>
<keyword evidence="2" id="KW-1185">Reference proteome</keyword>
<proteinExistence type="predicted"/>
<reference evidence="1 2" key="1">
    <citation type="journal article" date="2019" name="Int. J. Syst. Evol. Microbiol.">
        <title>The Global Catalogue of Microorganisms (GCM) 10K type strain sequencing project: providing services to taxonomists for standard genome sequencing and annotation.</title>
        <authorList>
            <consortium name="The Broad Institute Genomics Platform"/>
            <consortium name="The Broad Institute Genome Sequencing Center for Infectious Disease"/>
            <person name="Wu L."/>
            <person name="Ma J."/>
        </authorList>
    </citation>
    <scope>NUCLEOTIDE SEQUENCE [LARGE SCALE GENOMIC DNA]</scope>
    <source>
        <strain evidence="1 2">JCM 9383</strain>
    </source>
</reference>
<dbReference type="EMBL" id="BAAAUX010000001">
    <property type="protein sequence ID" value="GAA2773186.1"/>
    <property type="molecule type" value="Genomic_DNA"/>
</dbReference>
<evidence type="ECO:0000313" key="1">
    <source>
        <dbReference type="EMBL" id="GAA2773186.1"/>
    </source>
</evidence>
<protein>
    <submittedName>
        <fullName evidence="1">Uncharacterized protein</fullName>
    </submittedName>
</protein>
<dbReference type="Proteomes" id="UP001500979">
    <property type="component" value="Unassembled WGS sequence"/>
</dbReference>
<organism evidence="1 2">
    <name type="scientific">Saccharopolyspora taberi</name>
    <dbReference type="NCBI Taxonomy" id="60895"/>
    <lineage>
        <taxon>Bacteria</taxon>
        <taxon>Bacillati</taxon>
        <taxon>Actinomycetota</taxon>
        <taxon>Actinomycetes</taxon>
        <taxon>Pseudonocardiales</taxon>
        <taxon>Pseudonocardiaceae</taxon>
        <taxon>Saccharopolyspora</taxon>
    </lineage>
</organism>
<name>A0ABN3UZU4_9PSEU</name>
<dbReference type="RefSeq" id="WP_344677290.1">
    <property type="nucleotide sequence ID" value="NZ_BAAAUX010000001.1"/>
</dbReference>
<gene>
    <name evidence="1" type="ORF">GCM10010470_01020</name>
</gene>
<dbReference type="SUPFAM" id="SSF101790">
    <property type="entry name" value="Aminomethyltransferase beta-barrel domain"/>
    <property type="match status" value="1"/>
</dbReference>